<accession>A0A0A9F7G8</accession>
<dbReference type="AlphaFoldDB" id="A0A0A9F7G8"/>
<dbReference type="EMBL" id="GBRH01188901">
    <property type="protein sequence ID" value="JAE08995.1"/>
    <property type="molecule type" value="Transcribed_RNA"/>
</dbReference>
<reference evidence="1" key="1">
    <citation type="submission" date="2014-09" db="EMBL/GenBank/DDBJ databases">
        <authorList>
            <person name="Magalhaes I.L.F."/>
            <person name="Oliveira U."/>
            <person name="Santos F.R."/>
            <person name="Vidigal T.H.D.A."/>
            <person name="Brescovit A.D."/>
            <person name="Santos A.J."/>
        </authorList>
    </citation>
    <scope>NUCLEOTIDE SEQUENCE</scope>
    <source>
        <tissue evidence="1">Shoot tissue taken approximately 20 cm above the soil surface</tissue>
    </source>
</reference>
<evidence type="ECO:0000313" key="1">
    <source>
        <dbReference type="EMBL" id="JAE08995.1"/>
    </source>
</evidence>
<name>A0A0A9F7G8_ARUDO</name>
<reference evidence="1" key="2">
    <citation type="journal article" date="2015" name="Data Brief">
        <title>Shoot transcriptome of the giant reed, Arundo donax.</title>
        <authorList>
            <person name="Barrero R.A."/>
            <person name="Guerrero F.D."/>
            <person name="Moolhuijzen P."/>
            <person name="Goolsby J.A."/>
            <person name="Tidwell J."/>
            <person name="Bellgard S.E."/>
            <person name="Bellgard M.I."/>
        </authorList>
    </citation>
    <scope>NUCLEOTIDE SEQUENCE</scope>
    <source>
        <tissue evidence="1">Shoot tissue taken approximately 20 cm above the soil surface</tissue>
    </source>
</reference>
<organism evidence="1">
    <name type="scientific">Arundo donax</name>
    <name type="common">Giant reed</name>
    <name type="synonym">Donax arundinaceus</name>
    <dbReference type="NCBI Taxonomy" id="35708"/>
    <lineage>
        <taxon>Eukaryota</taxon>
        <taxon>Viridiplantae</taxon>
        <taxon>Streptophyta</taxon>
        <taxon>Embryophyta</taxon>
        <taxon>Tracheophyta</taxon>
        <taxon>Spermatophyta</taxon>
        <taxon>Magnoliopsida</taxon>
        <taxon>Liliopsida</taxon>
        <taxon>Poales</taxon>
        <taxon>Poaceae</taxon>
        <taxon>PACMAD clade</taxon>
        <taxon>Arundinoideae</taxon>
        <taxon>Arundineae</taxon>
        <taxon>Arundo</taxon>
    </lineage>
</organism>
<proteinExistence type="predicted"/>
<sequence length="189" mass="20002">MLMMCIMNMAFVLEKSFFQAGPPEPLPSGDSPVHRESFPVQCPSLVAVAAAASGGGGRLPSHSSIPISPILHAFAPFLFLSSLDLRHARGCHGVVSTATSCCLMPACPALRLFFVLVLACGQSARMEASSPADPCTSRRRPTTGALASSLAGRADPCAEWLDAPISALGNWVECFYRLRPSPRYAGLQI</sequence>
<protein>
    <submittedName>
        <fullName evidence="1">Uncharacterized protein</fullName>
    </submittedName>
</protein>